<evidence type="ECO:0000256" key="4">
    <source>
        <dbReference type="PROSITE-ProRule" id="PRU00282"/>
    </source>
</evidence>
<dbReference type="GO" id="GO:0016020">
    <property type="term" value="C:membrane"/>
    <property type="evidence" value="ECO:0007669"/>
    <property type="project" value="UniProtKB-SubCell"/>
</dbReference>
<comment type="similarity">
    <text evidence="5">Belongs to the mitochondrial carrier (TC 2.A.29) family.</text>
</comment>
<dbReference type="Pfam" id="PF00153">
    <property type="entry name" value="Mito_carr"/>
    <property type="match status" value="1"/>
</dbReference>
<keyword evidence="3 4" id="KW-0472">Membrane</keyword>
<dbReference type="Gramene" id="CDP17587">
    <property type="protein sequence ID" value="CDP17587"/>
    <property type="gene ID" value="GSCOC_T00011082001"/>
</dbReference>
<protein>
    <submittedName>
        <fullName evidence="6">Uncharacterized protein</fullName>
    </submittedName>
</protein>
<evidence type="ECO:0000256" key="5">
    <source>
        <dbReference type="RuleBase" id="RU000488"/>
    </source>
</evidence>
<keyword evidence="7" id="KW-1185">Reference proteome</keyword>
<dbReference type="PhylomeDB" id="A0A068VAG0"/>
<proteinExistence type="inferred from homology"/>
<keyword evidence="5" id="KW-0813">Transport</keyword>
<feature type="non-terminal residue" evidence="6">
    <location>
        <position position="123"/>
    </location>
</feature>
<evidence type="ECO:0000256" key="2">
    <source>
        <dbReference type="ARBA" id="ARBA00022692"/>
    </source>
</evidence>
<evidence type="ECO:0000313" key="6">
    <source>
        <dbReference type="EMBL" id="CDP17587.1"/>
    </source>
</evidence>
<dbReference type="PROSITE" id="PS50920">
    <property type="entry name" value="SOLCAR"/>
    <property type="match status" value="1"/>
</dbReference>
<evidence type="ECO:0000256" key="1">
    <source>
        <dbReference type="ARBA" id="ARBA00004141"/>
    </source>
</evidence>
<evidence type="ECO:0000313" key="7">
    <source>
        <dbReference type="Proteomes" id="UP000295252"/>
    </source>
</evidence>
<dbReference type="OrthoDB" id="1661350at2759"/>
<dbReference type="Proteomes" id="UP000295252">
    <property type="component" value="Chromosome I"/>
</dbReference>
<name>A0A068VAG0_COFCA</name>
<dbReference type="SUPFAM" id="SSF103506">
    <property type="entry name" value="Mitochondrial carrier"/>
    <property type="match status" value="1"/>
</dbReference>
<dbReference type="STRING" id="49390.A0A068VAG0"/>
<dbReference type="InParanoid" id="A0A068VAG0"/>
<dbReference type="AlphaFoldDB" id="A0A068VAG0"/>
<dbReference type="InterPro" id="IPR023395">
    <property type="entry name" value="MCP_dom_sf"/>
</dbReference>
<reference evidence="7" key="1">
    <citation type="journal article" date="2014" name="Science">
        <title>The coffee genome provides insight into the convergent evolution of caffeine biosynthesis.</title>
        <authorList>
            <person name="Denoeud F."/>
            <person name="Carretero-Paulet L."/>
            <person name="Dereeper A."/>
            <person name="Droc G."/>
            <person name="Guyot R."/>
            <person name="Pietrella M."/>
            <person name="Zheng C."/>
            <person name="Alberti A."/>
            <person name="Anthony F."/>
            <person name="Aprea G."/>
            <person name="Aury J.M."/>
            <person name="Bento P."/>
            <person name="Bernard M."/>
            <person name="Bocs S."/>
            <person name="Campa C."/>
            <person name="Cenci A."/>
            <person name="Combes M.C."/>
            <person name="Crouzillat D."/>
            <person name="Da Silva C."/>
            <person name="Daddiego L."/>
            <person name="De Bellis F."/>
            <person name="Dussert S."/>
            <person name="Garsmeur O."/>
            <person name="Gayraud T."/>
            <person name="Guignon V."/>
            <person name="Jahn K."/>
            <person name="Jamilloux V."/>
            <person name="Joet T."/>
            <person name="Labadie K."/>
            <person name="Lan T."/>
            <person name="Leclercq J."/>
            <person name="Lepelley M."/>
            <person name="Leroy T."/>
            <person name="Li L.T."/>
            <person name="Librado P."/>
            <person name="Lopez L."/>
            <person name="Munoz A."/>
            <person name="Noel B."/>
            <person name="Pallavicini A."/>
            <person name="Perrotta G."/>
            <person name="Poncet V."/>
            <person name="Pot D."/>
            <person name="Priyono X."/>
            <person name="Rigoreau M."/>
            <person name="Rouard M."/>
            <person name="Rozas J."/>
            <person name="Tranchant-Dubreuil C."/>
            <person name="VanBuren R."/>
            <person name="Zhang Q."/>
            <person name="Andrade A.C."/>
            <person name="Argout X."/>
            <person name="Bertrand B."/>
            <person name="de Kochko A."/>
            <person name="Graziosi G."/>
            <person name="Henry R.J."/>
            <person name="Jayarama X."/>
            <person name="Ming R."/>
            <person name="Nagai C."/>
            <person name="Rounsley S."/>
            <person name="Sankoff D."/>
            <person name="Giuliano G."/>
            <person name="Albert V.A."/>
            <person name="Wincker P."/>
            <person name="Lashermes P."/>
        </authorList>
    </citation>
    <scope>NUCLEOTIDE SEQUENCE [LARGE SCALE GENOMIC DNA]</scope>
    <source>
        <strain evidence="7">cv. DH200-94</strain>
    </source>
</reference>
<accession>A0A068VAG0</accession>
<dbReference type="InterPro" id="IPR018108">
    <property type="entry name" value="MCP_transmembrane"/>
</dbReference>
<gene>
    <name evidence="6" type="ORF">GSCOC_T00011082001</name>
</gene>
<keyword evidence="2 4" id="KW-0812">Transmembrane</keyword>
<sequence>MGEEKPKTSPPTGVWPTVKPFVNGGASGMLATCVIQPIDMIKVRIQLGEGSAAEVTKKMLKNEGVGAFYKVCAYLLPSIFSFAAISNDCLKLTCRINHLNLDLTFAMYVCQIHVTPVELYFIC</sequence>
<evidence type="ECO:0000256" key="3">
    <source>
        <dbReference type="ARBA" id="ARBA00023136"/>
    </source>
</evidence>
<dbReference type="Gene3D" id="1.50.40.10">
    <property type="entry name" value="Mitochondrial carrier domain"/>
    <property type="match status" value="1"/>
</dbReference>
<dbReference type="EMBL" id="HG739252">
    <property type="protein sequence ID" value="CDP17587.1"/>
    <property type="molecule type" value="Genomic_DNA"/>
</dbReference>
<organism evidence="6 7">
    <name type="scientific">Coffea canephora</name>
    <name type="common">Robusta coffee</name>
    <dbReference type="NCBI Taxonomy" id="49390"/>
    <lineage>
        <taxon>Eukaryota</taxon>
        <taxon>Viridiplantae</taxon>
        <taxon>Streptophyta</taxon>
        <taxon>Embryophyta</taxon>
        <taxon>Tracheophyta</taxon>
        <taxon>Spermatophyta</taxon>
        <taxon>Magnoliopsida</taxon>
        <taxon>eudicotyledons</taxon>
        <taxon>Gunneridae</taxon>
        <taxon>Pentapetalae</taxon>
        <taxon>asterids</taxon>
        <taxon>lamiids</taxon>
        <taxon>Gentianales</taxon>
        <taxon>Rubiaceae</taxon>
        <taxon>Ixoroideae</taxon>
        <taxon>Gardenieae complex</taxon>
        <taxon>Bertiereae - Coffeeae clade</taxon>
        <taxon>Coffeeae</taxon>
        <taxon>Coffea</taxon>
    </lineage>
</organism>
<comment type="subcellular location">
    <subcellularLocation>
        <location evidence="1">Membrane</location>
        <topology evidence="1">Multi-pass membrane protein</topology>
    </subcellularLocation>
</comment>
<feature type="repeat" description="Solcar" evidence="4">
    <location>
        <begin position="15"/>
        <end position="96"/>
    </location>
</feature>